<proteinExistence type="predicted"/>
<dbReference type="EMBL" id="GBXM01095244">
    <property type="protein sequence ID" value="JAH13333.1"/>
    <property type="molecule type" value="Transcribed_RNA"/>
</dbReference>
<organism evidence="1">
    <name type="scientific">Anguilla anguilla</name>
    <name type="common">European freshwater eel</name>
    <name type="synonym">Muraena anguilla</name>
    <dbReference type="NCBI Taxonomy" id="7936"/>
    <lineage>
        <taxon>Eukaryota</taxon>
        <taxon>Metazoa</taxon>
        <taxon>Chordata</taxon>
        <taxon>Craniata</taxon>
        <taxon>Vertebrata</taxon>
        <taxon>Euteleostomi</taxon>
        <taxon>Actinopterygii</taxon>
        <taxon>Neopterygii</taxon>
        <taxon>Teleostei</taxon>
        <taxon>Anguilliformes</taxon>
        <taxon>Anguillidae</taxon>
        <taxon>Anguilla</taxon>
    </lineage>
</organism>
<reference evidence="1" key="2">
    <citation type="journal article" date="2015" name="Fish Shellfish Immunol.">
        <title>Early steps in the European eel (Anguilla anguilla)-Vibrio vulnificus interaction in the gills: Role of the RtxA13 toxin.</title>
        <authorList>
            <person name="Callol A."/>
            <person name="Pajuelo D."/>
            <person name="Ebbesson L."/>
            <person name="Teles M."/>
            <person name="MacKenzie S."/>
            <person name="Amaro C."/>
        </authorList>
    </citation>
    <scope>NUCLEOTIDE SEQUENCE</scope>
</reference>
<name>A0A0E9QB66_ANGAN</name>
<protein>
    <submittedName>
        <fullName evidence="1">Uncharacterized protein</fullName>
    </submittedName>
</protein>
<accession>A0A0E9QB66</accession>
<reference evidence="1" key="1">
    <citation type="submission" date="2014-11" db="EMBL/GenBank/DDBJ databases">
        <authorList>
            <person name="Amaro Gonzalez C."/>
        </authorList>
    </citation>
    <scope>NUCLEOTIDE SEQUENCE</scope>
</reference>
<evidence type="ECO:0000313" key="1">
    <source>
        <dbReference type="EMBL" id="JAH13333.1"/>
    </source>
</evidence>
<sequence length="33" mass="3876">MGFFYEFQINCSSNISLRGSNLCKVFIHYKIKS</sequence>
<dbReference type="AlphaFoldDB" id="A0A0E9QB66"/>